<evidence type="ECO:0000256" key="2">
    <source>
        <dbReference type="ARBA" id="ARBA00022857"/>
    </source>
</evidence>
<evidence type="ECO:0000256" key="4">
    <source>
        <dbReference type="RuleBase" id="RU000363"/>
    </source>
</evidence>
<dbReference type="Gene3D" id="3.40.50.720">
    <property type="entry name" value="NAD(P)-binding Rossmann-like Domain"/>
    <property type="match status" value="1"/>
</dbReference>
<keyword evidence="7" id="KW-1185">Reference proteome</keyword>
<dbReference type="PANTHER" id="PTHR24322">
    <property type="entry name" value="PKSB"/>
    <property type="match status" value="1"/>
</dbReference>
<protein>
    <submittedName>
        <fullName evidence="6">Uncharacterized protein</fullName>
    </submittedName>
</protein>
<feature type="transmembrane region" description="Helical" evidence="5">
    <location>
        <begin position="32"/>
        <end position="52"/>
    </location>
</feature>
<dbReference type="AlphaFoldDB" id="A0A072P651"/>
<comment type="similarity">
    <text evidence="1 4">Belongs to the short-chain dehydrogenases/reductases (SDR) family.</text>
</comment>
<dbReference type="HOGENOM" id="CLU_010194_5_1_1"/>
<dbReference type="VEuPathDB" id="FungiDB:A1O9_08851"/>
<dbReference type="SUPFAM" id="SSF51735">
    <property type="entry name" value="NAD(P)-binding Rossmann-fold domains"/>
    <property type="match status" value="1"/>
</dbReference>
<dbReference type="GO" id="GO:0016616">
    <property type="term" value="F:oxidoreductase activity, acting on the CH-OH group of donors, NAD or NADP as acceptor"/>
    <property type="evidence" value="ECO:0007669"/>
    <property type="project" value="TreeGrafter"/>
</dbReference>
<keyword evidence="2" id="KW-0521">NADP</keyword>
<dbReference type="InterPro" id="IPR036291">
    <property type="entry name" value="NAD(P)-bd_dom_sf"/>
</dbReference>
<dbReference type="PROSITE" id="PS00061">
    <property type="entry name" value="ADH_SHORT"/>
    <property type="match status" value="1"/>
</dbReference>
<reference evidence="6 7" key="1">
    <citation type="submission" date="2013-03" db="EMBL/GenBank/DDBJ databases">
        <title>The Genome Sequence of Exophiala aquamarina CBS 119918.</title>
        <authorList>
            <consortium name="The Broad Institute Genomics Platform"/>
            <person name="Cuomo C."/>
            <person name="de Hoog S."/>
            <person name="Gorbushina A."/>
            <person name="Walker B."/>
            <person name="Young S.K."/>
            <person name="Zeng Q."/>
            <person name="Gargeya S."/>
            <person name="Fitzgerald M."/>
            <person name="Haas B."/>
            <person name="Abouelleil A."/>
            <person name="Allen A.W."/>
            <person name="Alvarado L."/>
            <person name="Arachchi H.M."/>
            <person name="Berlin A.M."/>
            <person name="Chapman S.B."/>
            <person name="Gainer-Dewar J."/>
            <person name="Goldberg J."/>
            <person name="Griggs A."/>
            <person name="Gujja S."/>
            <person name="Hansen M."/>
            <person name="Howarth C."/>
            <person name="Imamovic A."/>
            <person name="Ireland A."/>
            <person name="Larimer J."/>
            <person name="McCowan C."/>
            <person name="Murphy C."/>
            <person name="Pearson M."/>
            <person name="Poon T.W."/>
            <person name="Priest M."/>
            <person name="Roberts A."/>
            <person name="Saif S."/>
            <person name="Shea T."/>
            <person name="Sisk P."/>
            <person name="Sykes S."/>
            <person name="Wortman J."/>
            <person name="Nusbaum C."/>
            <person name="Birren B."/>
        </authorList>
    </citation>
    <scope>NUCLEOTIDE SEQUENCE [LARGE SCALE GENOMIC DNA]</scope>
    <source>
        <strain evidence="6 7">CBS 119918</strain>
    </source>
</reference>
<proteinExistence type="inferred from homology"/>
<comment type="caution">
    <text evidence="6">The sequence shown here is derived from an EMBL/GenBank/DDBJ whole genome shotgun (WGS) entry which is preliminary data.</text>
</comment>
<evidence type="ECO:0000256" key="1">
    <source>
        <dbReference type="ARBA" id="ARBA00006484"/>
    </source>
</evidence>
<dbReference type="STRING" id="1182545.A0A072P651"/>
<organism evidence="6 7">
    <name type="scientific">Exophiala aquamarina CBS 119918</name>
    <dbReference type="NCBI Taxonomy" id="1182545"/>
    <lineage>
        <taxon>Eukaryota</taxon>
        <taxon>Fungi</taxon>
        <taxon>Dikarya</taxon>
        <taxon>Ascomycota</taxon>
        <taxon>Pezizomycotina</taxon>
        <taxon>Eurotiomycetes</taxon>
        <taxon>Chaetothyriomycetidae</taxon>
        <taxon>Chaetothyriales</taxon>
        <taxon>Herpotrichiellaceae</taxon>
        <taxon>Exophiala</taxon>
    </lineage>
</organism>
<name>A0A072P651_9EURO</name>
<dbReference type="InterPro" id="IPR002347">
    <property type="entry name" value="SDR_fam"/>
</dbReference>
<keyword evidence="3" id="KW-0560">Oxidoreductase</keyword>
<sequence>MVSRPSTSKLPPSASATSGRAKPWYRYVNLDLLVRILVNSVFHPYIIFIFYLTQAALHVHREPLAYYTLCYAAFLGVVEVGANINHRLTYGKHRKVEWEKEVVVITGGGSGLGRVLAEMIVRKGGKVAILDVKAPDEEAEDAMERWDLVWEKCDVSKESDVKKAVDKIVDDLGAPSVLINNAASGITGLPLVSPATSAMTLSPGQAARTLNTNTISHFNTLSVLLPHLTKSPQGGHVVTISSILSHLAPASLADYTSSKSAISSLHQTLQHELRCHPDRSTFARVKTLLVETGQIKTELFADKTTLPPYAEFFGPVLEAKDIAKEIVKTIERGDGGVIRMPFYAKCMPFYSILPGTMQALVRSFSGIDKAISSGRKAS</sequence>
<keyword evidence="5" id="KW-0812">Transmembrane</keyword>
<feature type="transmembrane region" description="Helical" evidence="5">
    <location>
        <begin position="64"/>
        <end position="84"/>
    </location>
</feature>
<dbReference type="Pfam" id="PF00106">
    <property type="entry name" value="adh_short"/>
    <property type="match status" value="1"/>
</dbReference>
<dbReference type="RefSeq" id="XP_013257787.1">
    <property type="nucleotide sequence ID" value="XM_013402333.1"/>
</dbReference>
<evidence type="ECO:0000313" key="6">
    <source>
        <dbReference type="EMBL" id="KEF55197.1"/>
    </source>
</evidence>
<evidence type="ECO:0000256" key="5">
    <source>
        <dbReference type="SAM" id="Phobius"/>
    </source>
</evidence>
<keyword evidence="5" id="KW-0472">Membrane</keyword>
<dbReference type="OrthoDB" id="5840532at2759"/>
<dbReference type="PRINTS" id="PR00080">
    <property type="entry name" value="SDRFAMILY"/>
</dbReference>
<dbReference type="GeneID" id="25283761"/>
<evidence type="ECO:0000313" key="7">
    <source>
        <dbReference type="Proteomes" id="UP000027920"/>
    </source>
</evidence>
<dbReference type="InterPro" id="IPR020904">
    <property type="entry name" value="Sc_DH/Rdtase_CS"/>
</dbReference>
<dbReference type="PANTHER" id="PTHR24322:SF736">
    <property type="entry name" value="RETINOL DEHYDROGENASE 10"/>
    <property type="match status" value="1"/>
</dbReference>
<keyword evidence="5" id="KW-1133">Transmembrane helix</keyword>
<accession>A0A072P651</accession>
<evidence type="ECO:0000256" key="3">
    <source>
        <dbReference type="ARBA" id="ARBA00023002"/>
    </source>
</evidence>
<dbReference type="Proteomes" id="UP000027920">
    <property type="component" value="Unassembled WGS sequence"/>
</dbReference>
<gene>
    <name evidence="6" type="ORF">A1O9_08851</name>
</gene>
<dbReference type="EMBL" id="AMGV01000008">
    <property type="protein sequence ID" value="KEF55197.1"/>
    <property type="molecule type" value="Genomic_DNA"/>
</dbReference>
<dbReference type="PRINTS" id="PR00081">
    <property type="entry name" value="GDHRDH"/>
</dbReference>